<dbReference type="AlphaFoldDB" id="A0A9P6RAL1"/>
<dbReference type="PROSITE" id="PS50006">
    <property type="entry name" value="FHA_DOMAIN"/>
    <property type="match status" value="1"/>
</dbReference>
<dbReference type="GO" id="GO:0005737">
    <property type="term" value="C:cytoplasm"/>
    <property type="evidence" value="ECO:0007669"/>
    <property type="project" value="TreeGrafter"/>
</dbReference>
<comment type="caution">
    <text evidence="4">The sequence shown here is derived from an EMBL/GenBank/DDBJ whole genome shotgun (WGS) entry which is preliminary data.</text>
</comment>
<keyword evidence="5" id="KW-1185">Reference proteome</keyword>
<name>A0A9P6RAL1_9FUNG</name>
<dbReference type="Pfam" id="PF00498">
    <property type="entry name" value="FHA"/>
    <property type="match status" value="1"/>
</dbReference>
<dbReference type="OrthoDB" id="687730at2759"/>
<organism evidence="4 5">
    <name type="scientific">Dissophora globulifera</name>
    <dbReference type="NCBI Taxonomy" id="979702"/>
    <lineage>
        <taxon>Eukaryota</taxon>
        <taxon>Fungi</taxon>
        <taxon>Fungi incertae sedis</taxon>
        <taxon>Mucoromycota</taxon>
        <taxon>Mortierellomycotina</taxon>
        <taxon>Mortierellomycetes</taxon>
        <taxon>Mortierellales</taxon>
        <taxon>Mortierellaceae</taxon>
        <taxon>Dissophora</taxon>
    </lineage>
</organism>
<feature type="coiled-coil region" evidence="1">
    <location>
        <begin position="414"/>
        <end position="462"/>
    </location>
</feature>
<accession>A0A9P6RAL1</accession>
<proteinExistence type="predicted"/>
<evidence type="ECO:0000256" key="2">
    <source>
        <dbReference type="SAM" id="MobiDB-lite"/>
    </source>
</evidence>
<feature type="region of interest" description="Disordered" evidence="2">
    <location>
        <begin position="158"/>
        <end position="191"/>
    </location>
</feature>
<dbReference type="SUPFAM" id="SSF49879">
    <property type="entry name" value="SMAD/FHA domain"/>
    <property type="match status" value="1"/>
</dbReference>
<protein>
    <recommendedName>
        <fullName evidence="3">FHA domain-containing protein</fullName>
    </recommendedName>
</protein>
<reference evidence="4" key="1">
    <citation type="journal article" date="2020" name="Fungal Divers.">
        <title>Resolving the Mortierellaceae phylogeny through synthesis of multi-gene phylogenetics and phylogenomics.</title>
        <authorList>
            <person name="Vandepol N."/>
            <person name="Liber J."/>
            <person name="Desiro A."/>
            <person name="Na H."/>
            <person name="Kennedy M."/>
            <person name="Barry K."/>
            <person name="Grigoriev I.V."/>
            <person name="Miller A.N."/>
            <person name="O'Donnell K."/>
            <person name="Stajich J.E."/>
            <person name="Bonito G."/>
        </authorList>
    </citation>
    <scope>NUCLEOTIDE SEQUENCE</scope>
    <source>
        <strain evidence="4">REB-010B</strain>
    </source>
</reference>
<dbReference type="PANTHER" id="PTHR15715:SF37">
    <property type="entry name" value="LD47843P"/>
    <property type="match status" value="1"/>
</dbReference>
<gene>
    <name evidence="4" type="ORF">BGZ99_008742</name>
</gene>
<evidence type="ECO:0000313" key="5">
    <source>
        <dbReference type="Proteomes" id="UP000738325"/>
    </source>
</evidence>
<feature type="region of interest" description="Disordered" evidence="2">
    <location>
        <begin position="1"/>
        <end position="27"/>
    </location>
</feature>
<keyword evidence="1" id="KW-0175">Coiled coil</keyword>
<dbReference type="InterPro" id="IPR008984">
    <property type="entry name" value="SMAD_FHA_dom_sf"/>
</dbReference>
<dbReference type="SMART" id="SM00240">
    <property type="entry name" value="FHA"/>
    <property type="match status" value="1"/>
</dbReference>
<dbReference type="PANTHER" id="PTHR15715">
    <property type="entry name" value="CENTROSOMAL PROTEIN OF 170 KDA"/>
    <property type="match status" value="1"/>
</dbReference>
<evidence type="ECO:0000313" key="4">
    <source>
        <dbReference type="EMBL" id="KAG0313569.1"/>
    </source>
</evidence>
<evidence type="ECO:0000259" key="3">
    <source>
        <dbReference type="PROSITE" id="PS50006"/>
    </source>
</evidence>
<feature type="compositionally biased region" description="Low complexity" evidence="2">
    <location>
        <begin position="173"/>
        <end position="191"/>
    </location>
</feature>
<evidence type="ECO:0000256" key="1">
    <source>
        <dbReference type="SAM" id="Coils"/>
    </source>
</evidence>
<feature type="coiled-coil region" evidence="1">
    <location>
        <begin position="329"/>
        <end position="378"/>
    </location>
</feature>
<sequence length="564" mass="61802">MANGSISTSSSSTSIADPAHHARTNPNPVLVLEPANASHFAIKSLELPENARIKIGRQTGVNTAPSPTNGYFDSKVLSRVHAEVWSESGKVYIKDLKSSNGTFLNGRRLCPENVESEPFILNQNDHLEFGIDIMDENGALLHDKVACKIYISRMSYPTPGGSPQEAHAKLKFSSPPVSGSSVSKSRSASVSSGQSTNIDLLISRLQNELTRSQDTNADLGDLKQGLGELGRVITASVKADGDSKGSEALIQAALAVDFEKLLHESNMAHAAEIARMSKMLEETQTELDAYIQKTRLLEPLVAEDEILRRDIAQSGAELTKVMLERDLAKDSMNEIINEHQQAMDSLRKDQEAALKVLEAAHKENLERVAREAAQAQELMILQHKEELAKALQLSSAPQMELAKAEETAAFQLEISALKKQVSSLQGIAEQQKAEIQELKTEKAEAKARAEKTEKQLKEVQRPTQENLNALTPTSPTDKQMDKQMTFVCKHPGCPSSQVVKTTTRNPESKDLVARYEFSWAQFVFPMGKKNPPTLNQPSTMLMSGGFMLVGIGAYVFWHKGGLHG</sequence>
<dbReference type="Gene3D" id="2.60.200.20">
    <property type="match status" value="1"/>
</dbReference>
<dbReference type="InterPro" id="IPR051176">
    <property type="entry name" value="Cent_Immune-Sig_Mod"/>
</dbReference>
<dbReference type="InterPro" id="IPR000253">
    <property type="entry name" value="FHA_dom"/>
</dbReference>
<dbReference type="EMBL" id="JAAAIP010000695">
    <property type="protein sequence ID" value="KAG0313569.1"/>
    <property type="molecule type" value="Genomic_DNA"/>
</dbReference>
<dbReference type="Proteomes" id="UP000738325">
    <property type="component" value="Unassembled WGS sequence"/>
</dbReference>
<feature type="domain" description="FHA" evidence="3">
    <location>
        <begin position="53"/>
        <end position="109"/>
    </location>
</feature>
<feature type="compositionally biased region" description="Low complexity" evidence="2">
    <location>
        <begin position="1"/>
        <end position="15"/>
    </location>
</feature>